<dbReference type="InterPro" id="IPR039632">
    <property type="entry name" value="TMEM42"/>
</dbReference>
<comment type="caution">
    <text evidence="2">The sequence shown here is derived from an EMBL/GenBank/DDBJ whole genome shotgun (WGS) entry which is preliminary data.</text>
</comment>
<evidence type="ECO:0000313" key="3">
    <source>
        <dbReference type="Proteomes" id="UP001159042"/>
    </source>
</evidence>
<evidence type="ECO:0008006" key="4">
    <source>
        <dbReference type="Google" id="ProtNLM"/>
    </source>
</evidence>
<feature type="transmembrane region" description="Helical" evidence="1">
    <location>
        <begin position="72"/>
        <end position="92"/>
    </location>
</feature>
<keyword evidence="1" id="KW-0472">Membrane</keyword>
<dbReference type="PANTHER" id="PTHR31965">
    <property type="entry name" value="TRANSMEMBRANE PROTEIN 42"/>
    <property type="match status" value="1"/>
</dbReference>
<dbReference type="AlphaFoldDB" id="A0AAV8VB46"/>
<gene>
    <name evidence="2" type="ORF">NQ315_005961</name>
</gene>
<proteinExistence type="predicted"/>
<feature type="transmembrane region" description="Helical" evidence="1">
    <location>
        <begin position="98"/>
        <end position="116"/>
    </location>
</feature>
<keyword evidence="1" id="KW-1133">Transmembrane helix</keyword>
<dbReference type="PANTHER" id="PTHR31965:SF1">
    <property type="entry name" value="TRANSMEMBRANE PROTEIN 42"/>
    <property type="match status" value="1"/>
</dbReference>
<dbReference type="EMBL" id="JANEYG010000193">
    <property type="protein sequence ID" value="KAJ8911428.1"/>
    <property type="molecule type" value="Genomic_DNA"/>
</dbReference>
<accession>A0AAV8VB46</accession>
<keyword evidence="1" id="KW-0812">Transmembrane</keyword>
<evidence type="ECO:0000256" key="1">
    <source>
        <dbReference type="SAM" id="Phobius"/>
    </source>
</evidence>
<dbReference type="SUPFAM" id="SSF103481">
    <property type="entry name" value="Multidrug resistance efflux transporter EmrE"/>
    <property type="match status" value="1"/>
</dbReference>
<dbReference type="Proteomes" id="UP001159042">
    <property type="component" value="Unassembled WGS sequence"/>
</dbReference>
<feature type="transmembrane region" description="Helical" evidence="1">
    <location>
        <begin position="7"/>
        <end position="26"/>
    </location>
</feature>
<name>A0AAV8VB46_9CUCU</name>
<organism evidence="2 3">
    <name type="scientific">Exocentrus adspersus</name>
    <dbReference type="NCBI Taxonomy" id="1586481"/>
    <lineage>
        <taxon>Eukaryota</taxon>
        <taxon>Metazoa</taxon>
        <taxon>Ecdysozoa</taxon>
        <taxon>Arthropoda</taxon>
        <taxon>Hexapoda</taxon>
        <taxon>Insecta</taxon>
        <taxon>Pterygota</taxon>
        <taxon>Neoptera</taxon>
        <taxon>Endopterygota</taxon>
        <taxon>Coleoptera</taxon>
        <taxon>Polyphaga</taxon>
        <taxon>Cucujiformia</taxon>
        <taxon>Chrysomeloidea</taxon>
        <taxon>Cerambycidae</taxon>
        <taxon>Lamiinae</taxon>
        <taxon>Acanthocinini</taxon>
        <taxon>Exocentrus</taxon>
    </lineage>
</organism>
<dbReference type="Gene3D" id="1.10.3730.20">
    <property type="match status" value="1"/>
</dbReference>
<dbReference type="InterPro" id="IPR037185">
    <property type="entry name" value="EmrE-like"/>
</dbReference>
<reference evidence="2 3" key="1">
    <citation type="journal article" date="2023" name="Insect Mol. Biol.">
        <title>Genome sequencing provides insights into the evolution of gene families encoding plant cell wall-degrading enzymes in longhorned beetles.</title>
        <authorList>
            <person name="Shin N.R."/>
            <person name="Okamura Y."/>
            <person name="Kirsch R."/>
            <person name="Pauchet Y."/>
        </authorList>
    </citation>
    <scope>NUCLEOTIDE SEQUENCE [LARGE SCALE GENOMIC DNA]</scope>
    <source>
        <strain evidence="2">EAD_L_NR</strain>
    </source>
</reference>
<feature type="transmembrane region" description="Helical" evidence="1">
    <location>
        <begin position="38"/>
        <end position="60"/>
    </location>
</feature>
<evidence type="ECO:0000313" key="2">
    <source>
        <dbReference type="EMBL" id="KAJ8911428.1"/>
    </source>
</evidence>
<keyword evidence="3" id="KW-1185">Reference proteome</keyword>
<protein>
    <recommendedName>
        <fullName evidence="4">EamA domain-containing protein</fullName>
    </recommendedName>
</protein>
<sequence>MTKSKYFYIHYAVFSGLAAATASTFGKLCWLPTLQEYYLLRIIFFACMITCNGAVWTLFVKALQDRNSSLRATVISSTSNYVFSVIIGFNVFGEVASLYVWLGMILILSGLSLLLSKNNNHVKTILLNKDK</sequence>